<dbReference type="InterPro" id="IPR002833">
    <property type="entry name" value="PTH2"/>
</dbReference>
<dbReference type="GeneID" id="93210689"/>
<evidence type="ECO:0000256" key="3">
    <source>
        <dbReference type="ARBA" id="ARBA00038050"/>
    </source>
</evidence>
<dbReference type="AlphaFoldDB" id="F1T578"/>
<dbReference type="OrthoDB" id="359599at2"/>
<comment type="caution">
    <text evidence="5">The sequence shown here is derived from an EMBL/GenBank/DDBJ whole genome shotgun (WGS) entry which is preliminary data.</text>
</comment>
<organism evidence="5 6">
    <name type="scientific">Fannyhessea vaginae DSM 15829</name>
    <dbReference type="NCBI Taxonomy" id="525256"/>
    <lineage>
        <taxon>Bacteria</taxon>
        <taxon>Bacillati</taxon>
        <taxon>Actinomycetota</taxon>
        <taxon>Coriobacteriia</taxon>
        <taxon>Coriobacteriales</taxon>
        <taxon>Atopobiaceae</taxon>
        <taxon>Fannyhessea</taxon>
    </lineage>
</organism>
<dbReference type="PANTHER" id="PTHR12649:SF11">
    <property type="entry name" value="PEPTIDYL-TRNA HYDROLASE 2, MITOCHONDRIAL"/>
    <property type="match status" value="1"/>
</dbReference>
<comment type="similarity">
    <text evidence="3">Belongs to the PTH2 family.</text>
</comment>
<evidence type="ECO:0000313" key="6">
    <source>
        <dbReference type="Proteomes" id="UP000005947"/>
    </source>
</evidence>
<dbReference type="InterPro" id="IPR023476">
    <property type="entry name" value="Pep_tRNA_hydro_II_dom_sf"/>
</dbReference>
<keyword evidence="6" id="KW-1185">Reference proteome</keyword>
<evidence type="ECO:0000256" key="4">
    <source>
        <dbReference type="ARBA" id="ARBA00048707"/>
    </source>
</evidence>
<evidence type="ECO:0000256" key="1">
    <source>
        <dbReference type="ARBA" id="ARBA00013260"/>
    </source>
</evidence>
<reference evidence="5 6" key="1">
    <citation type="submission" date="2011-02" db="EMBL/GenBank/DDBJ databases">
        <authorList>
            <person name="Muzny D."/>
            <person name="Qin X."/>
            <person name="Buhay C."/>
            <person name="Dugan-Rocha S."/>
            <person name="Ding Y."/>
            <person name="Chen G."/>
            <person name="Hawes A."/>
            <person name="Holder M."/>
            <person name="Jhangiani S."/>
            <person name="Johnson A."/>
            <person name="Khan Z."/>
            <person name="Li Z."/>
            <person name="Liu W."/>
            <person name="Liu X."/>
            <person name="Perez L."/>
            <person name="Shen H."/>
            <person name="Wang Q."/>
            <person name="Watt J."/>
            <person name="Xi L."/>
            <person name="Xin Y."/>
            <person name="Zhou J."/>
            <person name="Deng J."/>
            <person name="Jiang H."/>
            <person name="Liu Y."/>
            <person name="Qu J."/>
            <person name="Song X.-Z."/>
            <person name="Zhang L."/>
            <person name="Villasana D."/>
            <person name="Johnson A."/>
            <person name="Liu J."/>
            <person name="Liyanage D."/>
            <person name="Lorensuhewa L."/>
            <person name="Robinson T."/>
            <person name="Song A."/>
            <person name="Song B.-B."/>
            <person name="Dinh H."/>
            <person name="Thornton R."/>
            <person name="Coyle M."/>
            <person name="Francisco L."/>
            <person name="Jackson L."/>
            <person name="Javaid M."/>
            <person name="Korchina V."/>
            <person name="Kovar C."/>
            <person name="Mata R."/>
            <person name="Mathew T."/>
            <person name="Ngo R."/>
            <person name="Nguyen L."/>
            <person name="Nguyen N."/>
            <person name="Okwuonu G."/>
            <person name="Ongeri F."/>
            <person name="Pham C."/>
            <person name="Simmons D."/>
            <person name="Wilczek-Boney K."/>
            <person name="Hale W."/>
            <person name="Jakkamsetti A."/>
            <person name="Pham P."/>
            <person name="Ruth R."/>
            <person name="San Lucas F."/>
            <person name="Warren J."/>
            <person name="Zhang J."/>
            <person name="Zhao Z."/>
            <person name="Zhou C."/>
            <person name="Zhu D."/>
            <person name="Lee S."/>
            <person name="Bess C."/>
            <person name="Blankenburg K."/>
            <person name="Forbes L."/>
            <person name="Fu Q."/>
            <person name="Gubbala S."/>
            <person name="Hirani K."/>
            <person name="Jayaseelan J.C."/>
            <person name="Lara F."/>
            <person name="Munidasa M."/>
            <person name="Palculict T."/>
            <person name="Patil S."/>
            <person name="Pu L.-L."/>
            <person name="Saada N."/>
            <person name="Tang L."/>
            <person name="Weissenberger G."/>
            <person name="Zhu Y."/>
            <person name="Hemphill L."/>
            <person name="Shang Y."/>
            <person name="Youmans B."/>
            <person name="Ayvaz T."/>
            <person name="Ross M."/>
            <person name="Santibanez J."/>
            <person name="Aqrawi P."/>
            <person name="Gross S."/>
            <person name="Joshi V."/>
            <person name="Fowler G."/>
            <person name="Nazareth L."/>
            <person name="Reid J."/>
            <person name="Worley K."/>
            <person name="Petrosino J."/>
            <person name="Highlander S."/>
            <person name="Gibbs R."/>
        </authorList>
    </citation>
    <scope>NUCLEOTIDE SEQUENCE [LARGE SCALE GENOMIC DNA]</scope>
    <source>
        <strain evidence="5 6">DSM 15829</strain>
    </source>
</reference>
<dbReference type="RefSeq" id="WP_006302154.1">
    <property type="nucleotide sequence ID" value="NZ_ACGK02000001.1"/>
</dbReference>
<accession>F1T578</accession>
<protein>
    <recommendedName>
        <fullName evidence="1">peptidyl-tRNA hydrolase</fullName>
        <ecNumber evidence="1">3.1.1.29</ecNumber>
    </recommendedName>
</protein>
<gene>
    <name evidence="5" type="ORF">HMPREF0091_10046</name>
</gene>
<dbReference type="Gene3D" id="3.40.1490.10">
    <property type="entry name" value="Bit1"/>
    <property type="match status" value="1"/>
</dbReference>
<dbReference type="GO" id="GO:0005829">
    <property type="term" value="C:cytosol"/>
    <property type="evidence" value="ECO:0007669"/>
    <property type="project" value="TreeGrafter"/>
</dbReference>
<evidence type="ECO:0000313" key="5">
    <source>
        <dbReference type="EMBL" id="EGF23099.1"/>
    </source>
</evidence>
<evidence type="ECO:0000256" key="2">
    <source>
        <dbReference type="ARBA" id="ARBA00022801"/>
    </source>
</evidence>
<keyword evidence="2 5" id="KW-0378">Hydrolase</keyword>
<proteinExistence type="inferred from homology"/>
<name>F1T578_9ACTN</name>
<dbReference type="Proteomes" id="UP000005947">
    <property type="component" value="Unassembled WGS sequence"/>
</dbReference>
<comment type="catalytic activity">
    <reaction evidence="4">
        <text>an N-acyl-L-alpha-aminoacyl-tRNA + H2O = an N-acyl-L-amino acid + a tRNA + H(+)</text>
        <dbReference type="Rhea" id="RHEA:54448"/>
        <dbReference type="Rhea" id="RHEA-COMP:10123"/>
        <dbReference type="Rhea" id="RHEA-COMP:13883"/>
        <dbReference type="ChEBI" id="CHEBI:15377"/>
        <dbReference type="ChEBI" id="CHEBI:15378"/>
        <dbReference type="ChEBI" id="CHEBI:59874"/>
        <dbReference type="ChEBI" id="CHEBI:78442"/>
        <dbReference type="ChEBI" id="CHEBI:138191"/>
        <dbReference type="EC" id="3.1.1.29"/>
    </reaction>
</comment>
<dbReference type="GO" id="GO:0004045">
    <property type="term" value="F:peptidyl-tRNA hydrolase activity"/>
    <property type="evidence" value="ECO:0007669"/>
    <property type="project" value="UniProtKB-EC"/>
</dbReference>
<dbReference type="PANTHER" id="PTHR12649">
    <property type="entry name" value="PEPTIDYL-TRNA HYDROLASE 2"/>
    <property type="match status" value="1"/>
</dbReference>
<dbReference type="Pfam" id="PF01981">
    <property type="entry name" value="PTH2"/>
    <property type="match status" value="1"/>
</dbReference>
<dbReference type="EMBL" id="ACGK02000001">
    <property type="protein sequence ID" value="EGF23099.1"/>
    <property type="molecule type" value="Genomic_DNA"/>
</dbReference>
<dbReference type="EC" id="3.1.1.29" evidence="1"/>
<dbReference type="SUPFAM" id="SSF102462">
    <property type="entry name" value="Peptidyl-tRNA hydrolase II"/>
    <property type="match status" value="1"/>
</dbReference>
<dbReference type="eggNOG" id="COG1990">
    <property type="taxonomic scope" value="Bacteria"/>
</dbReference>
<sequence>MSGGSYKAKQLIIMRKDLHMRKGKIAAQASHASVEAVLMALAHNERQSDITLNDEHTYAYLAPQTHETYSDDITPLDAWFEAGVAKICVYVSSEDELLRIVDKGRQSGFLVALIKDAGLTEFHGEATYTCCAFEPLFPEQIDPITADLPLY</sequence>